<sequence>MATKAGLAKQLRKQGIPVPKEGKVADYEHRLKHWLPGPGYIVRLAKPSSRMPGHPVQLLKDTKTMYWIPNSEMAREIIESKIVFVLQRTTEPLKDTVVIEIPTDYGVNSDGGNNSADS</sequence>
<evidence type="ECO:0000313" key="1">
    <source>
        <dbReference type="EMBL" id="HAW75995.1"/>
    </source>
</evidence>
<comment type="caution">
    <text evidence="1">The sequence shown here is derived from an EMBL/GenBank/DDBJ whole genome shotgun (WGS) entry which is preliminary data.</text>
</comment>
<name>A0A350P3X8_9ALTE</name>
<organism evidence="1 2">
    <name type="scientific">Alteromonas australica</name>
    <dbReference type="NCBI Taxonomy" id="589873"/>
    <lineage>
        <taxon>Bacteria</taxon>
        <taxon>Pseudomonadati</taxon>
        <taxon>Pseudomonadota</taxon>
        <taxon>Gammaproteobacteria</taxon>
        <taxon>Alteromonadales</taxon>
        <taxon>Alteromonadaceae</taxon>
        <taxon>Alteromonas/Salinimonas group</taxon>
        <taxon>Alteromonas</taxon>
    </lineage>
</organism>
<proteinExistence type="predicted"/>
<dbReference type="EMBL" id="DNAN01000342">
    <property type="protein sequence ID" value="HAW75995.1"/>
    <property type="molecule type" value="Genomic_DNA"/>
</dbReference>
<accession>A0A350P3X8</accession>
<dbReference type="AlphaFoldDB" id="A0A350P3X8"/>
<evidence type="ECO:0000313" key="2">
    <source>
        <dbReference type="Proteomes" id="UP000263517"/>
    </source>
</evidence>
<reference evidence="1 2" key="1">
    <citation type="journal article" date="2018" name="Nat. Biotechnol.">
        <title>A standardized bacterial taxonomy based on genome phylogeny substantially revises the tree of life.</title>
        <authorList>
            <person name="Parks D.H."/>
            <person name="Chuvochina M."/>
            <person name="Waite D.W."/>
            <person name="Rinke C."/>
            <person name="Skarshewski A."/>
            <person name="Chaumeil P.A."/>
            <person name="Hugenholtz P."/>
        </authorList>
    </citation>
    <scope>NUCLEOTIDE SEQUENCE [LARGE SCALE GENOMIC DNA]</scope>
    <source>
        <strain evidence="1">UBA11978</strain>
    </source>
</reference>
<dbReference type="Proteomes" id="UP000263517">
    <property type="component" value="Unassembled WGS sequence"/>
</dbReference>
<gene>
    <name evidence="1" type="ORF">DCW74_09715</name>
</gene>
<protein>
    <submittedName>
        <fullName evidence="1">Uncharacterized protein</fullName>
    </submittedName>
</protein>